<feature type="transmembrane region" description="Helical" evidence="7">
    <location>
        <begin position="116"/>
        <end position="138"/>
    </location>
</feature>
<reference evidence="10 11" key="1">
    <citation type="submission" date="2019-03" db="EMBL/GenBank/DDBJ databases">
        <title>Ramlibacter rhizophilus CCTCC AB2015357, whole genome shotgun sequence.</title>
        <authorList>
            <person name="Zhang X."/>
            <person name="Feng G."/>
            <person name="Zhu H."/>
        </authorList>
    </citation>
    <scope>NUCLEOTIDE SEQUENCE [LARGE SCALE GENOMIC DNA]</scope>
    <source>
        <strain evidence="10 11">CCTCC AB2015357</strain>
    </source>
</reference>
<dbReference type="InterPro" id="IPR050291">
    <property type="entry name" value="CDF_Transporter"/>
</dbReference>
<protein>
    <submittedName>
        <fullName evidence="10">Cation transporter</fullName>
    </submittedName>
</protein>
<comment type="similarity">
    <text evidence="2">Belongs to the cation diffusion facilitator (CDF) transporter (TC 2.A.4) family.</text>
</comment>
<accession>A0A4Z0BL77</accession>
<feature type="transmembrane region" description="Helical" evidence="7">
    <location>
        <begin position="159"/>
        <end position="181"/>
    </location>
</feature>
<evidence type="ECO:0000259" key="8">
    <source>
        <dbReference type="Pfam" id="PF01545"/>
    </source>
</evidence>
<evidence type="ECO:0000256" key="5">
    <source>
        <dbReference type="ARBA" id="ARBA00022989"/>
    </source>
</evidence>
<keyword evidence="6 7" id="KW-0472">Membrane</keyword>
<dbReference type="Gene3D" id="1.20.1510.10">
    <property type="entry name" value="Cation efflux protein transmembrane domain"/>
    <property type="match status" value="1"/>
</dbReference>
<dbReference type="InterPro" id="IPR058533">
    <property type="entry name" value="Cation_efflux_TM"/>
</dbReference>
<evidence type="ECO:0000256" key="7">
    <source>
        <dbReference type="SAM" id="Phobius"/>
    </source>
</evidence>
<dbReference type="NCBIfam" id="TIGR01297">
    <property type="entry name" value="CDF"/>
    <property type="match status" value="1"/>
</dbReference>
<dbReference type="Proteomes" id="UP000297564">
    <property type="component" value="Unassembled WGS sequence"/>
</dbReference>
<name>A0A4Z0BL77_9BURK</name>
<feature type="transmembrane region" description="Helical" evidence="7">
    <location>
        <begin position="48"/>
        <end position="65"/>
    </location>
</feature>
<dbReference type="OrthoDB" id="9806522at2"/>
<evidence type="ECO:0000256" key="1">
    <source>
        <dbReference type="ARBA" id="ARBA00004141"/>
    </source>
</evidence>
<comment type="subcellular location">
    <subcellularLocation>
        <location evidence="1">Membrane</location>
        <topology evidence="1">Multi-pass membrane protein</topology>
    </subcellularLocation>
</comment>
<feature type="domain" description="Cation efflux protein transmembrane" evidence="8">
    <location>
        <begin position="16"/>
        <end position="209"/>
    </location>
</feature>
<dbReference type="Pfam" id="PF16916">
    <property type="entry name" value="ZT_dimer"/>
    <property type="match status" value="1"/>
</dbReference>
<evidence type="ECO:0000259" key="9">
    <source>
        <dbReference type="Pfam" id="PF16916"/>
    </source>
</evidence>
<dbReference type="GO" id="GO:0015086">
    <property type="term" value="F:cadmium ion transmembrane transporter activity"/>
    <property type="evidence" value="ECO:0007669"/>
    <property type="project" value="TreeGrafter"/>
</dbReference>
<dbReference type="Gene3D" id="3.30.70.1350">
    <property type="entry name" value="Cation efflux protein, cytoplasmic domain"/>
    <property type="match status" value="1"/>
</dbReference>
<dbReference type="InterPro" id="IPR027470">
    <property type="entry name" value="Cation_efflux_CTD"/>
</dbReference>
<keyword evidence="11" id="KW-1185">Reference proteome</keyword>
<dbReference type="SUPFAM" id="SSF161111">
    <property type="entry name" value="Cation efflux protein transmembrane domain-like"/>
    <property type="match status" value="1"/>
</dbReference>
<feature type="transmembrane region" description="Helical" evidence="7">
    <location>
        <begin position="86"/>
        <end position="104"/>
    </location>
</feature>
<dbReference type="GO" id="GO:0005886">
    <property type="term" value="C:plasma membrane"/>
    <property type="evidence" value="ECO:0007669"/>
    <property type="project" value="TreeGrafter"/>
</dbReference>
<dbReference type="GO" id="GO:0015341">
    <property type="term" value="F:zinc efflux antiporter activity"/>
    <property type="evidence" value="ECO:0007669"/>
    <property type="project" value="TreeGrafter"/>
</dbReference>
<dbReference type="AlphaFoldDB" id="A0A4Z0BL77"/>
<proteinExistence type="inferred from homology"/>
<keyword evidence="5 7" id="KW-1133">Transmembrane helix</keyword>
<dbReference type="SUPFAM" id="SSF160240">
    <property type="entry name" value="Cation efflux protein cytoplasmic domain-like"/>
    <property type="match status" value="1"/>
</dbReference>
<keyword evidence="3" id="KW-0813">Transport</keyword>
<dbReference type="EMBL" id="SMLL01000004">
    <property type="protein sequence ID" value="TFY99540.1"/>
    <property type="molecule type" value="Genomic_DNA"/>
</dbReference>
<dbReference type="InterPro" id="IPR002524">
    <property type="entry name" value="Cation_efflux"/>
</dbReference>
<comment type="caution">
    <text evidence="10">The sequence shown here is derived from an EMBL/GenBank/DDBJ whole genome shotgun (WGS) entry which is preliminary data.</text>
</comment>
<feature type="transmembrane region" description="Helical" evidence="7">
    <location>
        <begin position="14"/>
        <end position="36"/>
    </location>
</feature>
<dbReference type="GO" id="GO:0015093">
    <property type="term" value="F:ferrous iron transmembrane transporter activity"/>
    <property type="evidence" value="ECO:0007669"/>
    <property type="project" value="TreeGrafter"/>
</dbReference>
<dbReference type="Pfam" id="PF01545">
    <property type="entry name" value="Cation_efflux"/>
    <property type="match status" value="1"/>
</dbReference>
<dbReference type="PANTHER" id="PTHR43840">
    <property type="entry name" value="MITOCHONDRIAL METAL TRANSPORTER 1-RELATED"/>
    <property type="match status" value="1"/>
</dbReference>
<dbReference type="GO" id="GO:0006882">
    <property type="term" value="P:intracellular zinc ion homeostasis"/>
    <property type="evidence" value="ECO:0007669"/>
    <property type="project" value="TreeGrafter"/>
</dbReference>
<feature type="domain" description="Cation efflux protein cytoplasmic" evidence="9">
    <location>
        <begin position="218"/>
        <end position="290"/>
    </location>
</feature>
<evidence type="ECO:0000313" key="10">
    <source>
        <dbReference type="EMBL" id="TFY99540.1"/>
    </source>
</evidence>
<keyword evidence="4 7" id="KW-0812">Transmembrane</keyword>
<dbReference type="RefSeq" id="WP_135285083.1">
    <property type="nucleotide sequence ID" value="NZ_SMLL01000004.1"/>
</dbReference>
<evidence type="ECO:0000313" key="11">
    <source>
        <dbReference type="Proteomes" id="UP000297564"/>
    </source>
</evidence>
<evidence type="ECO:0000256" key="2">
    <source>
        <dbReference type="ARBA" id="ARBA00008114"/>
    </source>
</evidence>
<dbReference type="InterPro" id="IPR027469">
    <property type="entry name" value="Cation_efflux_TMD_sf"/>
</dbReference>
<dbReference type="InterPro" id="IPR036837">
    <property type="entry name" value="Cation_efflux_CTD_sf"/>
</dbReference>
<sequence length="310" mass="33682">MSEPLVSRLTPQRLMLASVGVALLTIALKGLAWWLTGSVGLLSDALESFVNLGGAMFALAMVTVARRPPDADHPFGHHKAEYFSSGFEGLLIIVAAAAIFWAAGQRLLSPQPLQRLDWGLALSVLSSVFNGVLAWLLLRVGRERRSIALEANGRHLVTDVWTSVGVIAGVAAVWATGWLWLDPVVAIAVALNILREGYSLVHRSSQGLMDQALEPGVLADIERTLQRFHEPGVRFDHLATRTAGQARFIDLHMHVPGHWTLRRAAELRNAVERELLLAVPGLRATIQLLPTDVEAHAPVTEARDDEAQAG</sequence>
<organism evidence="10 11">
    <name type="scientific">Ramlibacter rhizophilus</name>
    <dbReference type="NCBI Taxonomy" id="1781167"/>
    <lineage>
        <taxon>Bacteria</taxon>
        <taxon>Pseudomonadati</taxon>
        <taxon>Pseudomonadota</taxon>
        <taxon>Betaproteobacteria</taxon>
        <taxon>Burkholderiales</taxon>
        <taxon>Comamonadaceae</taxon>
        <taxon>Ramlibacter</taxon>
    </lineage>
</organism>
<evidence type="ECO:0000256" key="6">
    <source>
        <dbReference type="ARBA" id="ARBA00023136"/>
    </source>
</evidence>
<dbReference type="PANTHER" id="PTHR43840:SF15">
    <property type="entry name" value="MITOCHONDRIAL METAL TRANSPORTER 1-RELATED"/>
    <property type="match status" value="1"/>
</dbReference>
<evidence type="ECO:0000256" key="3">
    <source>
        <dbReference type="ARBA" id="ARBA00022448"/>
    </source>
</evidence>
<gene>
    <name evidence="10" type="ORF">EZ242_10305</name>
</gene>
<evidence type="ECO:0000256" key="4">
    <source>
        <dbReference type="ARBA" id="ARBA00022692"/>
    </source>
</evidence>